<evidence type="ECO:0000313" key="10">
    <source>
        <dbReference type="EMBL" id="MCP8898732.1"/>
    </source>
</evidence>
<reference evidence="10" key="2">
    <citation type="submission" date="2023-01" db="EMBL/GenBank/DDBJ databases">
        <title>Gilvimarinus xylanilyticus HB14 isolated from Caulerpa lentillifera aquaculture base in Hainan, China.</title>
        <authorList>
            <person name="Zhang Y.-J."/>
        </authorList>
    </citation>
    <scope>NUCLEOTIDE SEQUENCE</scope>
    <source>
        <strain evidence="10">HB14</strain>
    </source>
</reference>
<dbReference type="InterPro" id="IPR016454">
    <property type="entry name" value="Cysteine_dSase"/>
</dbReference>
<dbReference type="EMBL" id="JAMFTH010000001">
    <property type="protein sequence ID" value="MCP8898732.1"/>
    <property type="molecule type" value="Genomic_DNA"/>
</dbReference>
<dbReference type="PANTHER" id="PTHR43586">
    <property type="entry name" value="CYSTEINE DESULFURASE"/>
    <property type="match status" value="1"/>
</dbReference>
<dbReference type="AlphaFoldDB" id="A0A9X2I3B7"/>
<comment type="catalytic activity">
    <reaction evidence="6 8">
        <text>(sulfur carrier)-H + L-cysteine = (sulfur carrier)-SH + L-alanine</text>
        <dbReference type="Rhea" id="RHEA:43892"/>
        <dbReference type="Rhea" id="RHEA-COMP:14737"/>
        <dbReference type="Rhea" id="RHEA-COMP:14739"/>
        <dbReference type="ChEBI" id="CHEBI:29917"/>
        <dbReference type="ChEBI" id="CHEBI:35235"/>
        <dbReference type="ChEBI" id="CHEBI:57972"/>
        <dbReference type="ChEBI" id="CHEBI:64428"/>
        <dbReference type="EC" id="2.8.1.7"/>
    </reaction>
</comment>
<dbReference type="PIRSF" id="PIRSF005572">
    <property type="entry name" value="NifS"/>
    <property type="match status" value="1"/>
</dbReference>
<dbReference type="NCBIfam" id="TIGR01979">
    <property type="entry name" value="sufS"/>
    <property type="match status" value="1"/>
</dbReference>
<proteinExistence type="inferred from homology"/>
<dbReference type="InterPro" id="IPR010970">
    <property type="entry name" value="Cys_dSase_SufS"/>
</dbReference>
<name>A0A9X2I3B7_9GAMM</name>
<evidence type="ECO:0000256" key="5">
    <source>
        <dbReference type="ARBA" id="ARBA00022898"/>
    </source>
</evidence>
<dbReference type="InterPro" id="IPR015421">
    <property type="entry name" value="PyrdxlP-dep_Trfase_major"/>
</dbReference>
<dbReference type="SUPFAM" id="SSF53383">
    <property type="entry name" value="PLP-dependent transferases"/>
    <property type="match status" value="1"/>
</dbReference>
<comment type="caution">
    <text evidence="10">The sequence shown here is derived from an EMBL/GenBank/DDBJ whole genome shotgun (WGS) entry which is preliminary data.</text>
</comment>
<comment type="cofactor">
    <cofactor evidence="1 7">
        <name>pyridoxal 5'-phosphate</name>
        <dbReference type="ChEBI" id="CHEBI:597326"/>
    </cofactor>
</comment>
<accession>A0A9X2I3B7</accession>
<dbReference type="GO" id="GO:0030170">
    <property type="term" value="F:pyridoxal phosphate binding"/>
    <property type="evidence" value="ECO:0007669"/>
    <property type="project" value="UniProtKB-UniRule"/>
</dbReference>
<dbReference type="Proteomes" id="UP001139319">
    <property type="component" value="Unassembled WGS sequence"/>
</dbReference>
<gene>
    <name evidence="10" type="ORF">M6D89_05395</name>
</gene>
<comment type="function">
    <text evidence="2 8">Catalyzes the removal of elemental sulfur and selenium atoms from L-cysteine, L-cystine, L-selenocysteine, and L-selenocystine to produce L-alanine.</text>
</comment>
<keyword evidence="4 8" id="KW-0808">Transferase</keyword>
<organism evidence="10 11">
    <name type="scientific">Gilvimarinus xylanilyticus</name>
    <dbReference type="NCBI Taxonomy" id="2944139"/>
    <lineage>
        <taxon>Bacteria</taxon>
        <taxon>Pseudomonadati</taxon>
        <taxon>Pseudomonadota</taxon>
        <taxon>Gammaproteobacteria</taxon>
        <taxon>Cellvibrionales</taxon>
        <taxon>Cellvibrionaceae</taxon>
        <taxon>Gilvimarinus</taxon>
    </lineage>
</organism>
<protein>
    <recommendedName>
        <fullName evidence="8">Cysteine desulfurase</fullName>
        <ecNumber evidence="8">2.8.1.7</ecNumber>
    </recommendedName>
</protein>
<evidence type="ECO:0000256" key="6">
    <source>
        <dbReference type="ARBA" id="ARBA00050776"/>
    </source>
</evidence>
<evidence type="ECO:0000256" key="1">
    <source>
        <dbReference type="ARBA" id="ARBA00001933"/>
    </source>
</evidence>
<dbReference type="GO" id="GO:0006534">
    <property type="term" value="P:cysteine metabolic process"/>
    <property type="evidence" value="ECO:0007669"/>
    <property type="project" value="UniProtKB-UniRule"/>
</dbReference>
<evidence type="ECO:0000313" key="11">
    <source>
        <dbReference type="Proteomes" id="UP001139319"/>
    </source>
</evidence>
<evidence type="ECO:0000256" key="3">
    <source>
        <dbReference type="ARBA" id="ARBA00010447"/>
    </source>
</evidence>
<reference evidence="10" key="1">
    <citation type="submission" date="2022-05" db="EMBL/GenBank/DDBJ databases">
        <authorList>
            <person name="Sun H.-N."/>
        </authorList>
    </citation>
    <scope>NUCLEOTIDE SEQUENCE</scope>
    <source>
        <strain evidence="10">HB14</strain>
    </source>
</reference>
<dbReference type="PANTHER" id="PTHR43586:SF8">
    <property type="entry name" value="CYSTEINE DESULFURASE 1, CHLOROPLASTIC"/>
    <property type="match status" value="1"/>
</dbReference>
<dbReference type="InterPro" id="IPR020578">
    <property type="entry name" value="Aminotrans_V_PyrdxlP_BS"/>
</dbReference>
<keyword evidence="11" id="KW-1185">Reference proteome</keyword>
<dbReference type="Pfam" id="PF00266">
    <property type="entry name" value="Aminotran_5"/>
    <property type="match status" value="1"/>
</dbReference>
<dbReference type="InterPro" id="IPR000192">
    <property type="entry name" value="Aminotrans_V_dom"/>
</dbReference>
<dbReference type="PROSITE" id="PS00595">
    <property type="entry name" value="AA_TRANSFER_CLASS_5"/>
    <property type="match status" value="1"/>
</dbReference>
<evidence type="ECO:0000256" key="8">
    <source>
        <dbReference type="RuleBase" id="RU004506"/>
    </source>
</evidence>
<comment type="similarity">
    <text evidence="3 8">Belongs to the class-V pyridoxal-phosphate-dependent aminotransferase family. Csd subfamily.</text>
</comment>
<dbReference type="Gene3D" id="3.90.1150.10">
    <property type="entry name" value="Aspartate Aminotransferase, domain 1"/>
    <property type="match status" value="1"/>
</dbReference>
<feature type="domain" description="Aminotransferase class V" evidence="9">
    <location>
        <begin position="36"/>
        <end position="405"/>
    </location>
</feature>
<dbReference type="Gene3D" id="3.40.640.10">
    <property type="entry name" value="Type I PLP-dependent aspartate aminotransferase-like (Major domain)"/>
    <property type="match status" value="1"/>
</dbReference>
<evidence type="ECO:0000256" key="7">
    <source>
        <dbReference type="RuleBase" id="RU004504"/>
    </source>
</evidence>
<evidence type="ECO:0000256" key="2">
    <source>
        <dbReference type="ARBA" id="ARBA00002824"/>
    </source>
</evidence>
<dbReference type="CDD" id="cd06453">
    <property type="entry name" value="SufS_like"/>
    <property type="match status" value="1"/>
</dbReference>
<evidence type="ECO:0000259" key="9">
    <source>
        <dbReference type="Pfam" id="PF00266"/>
    </source>
</evidence>
<dbReference type="RefSeq" id="WP_253967001.1">
    <property type="nucleotide sequence ID" value="NZ_JAMFTH010000001.1"/>
</dbReference>
<sequence length="417" mass="44913">MICCSWRPIPLTLFDAQAVRAEFPILQQQVNGHPLVYLDNAATTQKPESVIEAIADYYRFDNSNVHRGAHALSDRATEKFEGARNKVAAFINAESSAQVLWTRGTTEGVNLAAASWGRAHLKAGDRVLVSAMEHHSNIVPWQMIAESCGAQVEPIPVDDLGVIDLDALDALLDERVKMVSVGHVSNALGSINPVDEIIAKAHAVGAKVLLDAAQSIAHWSLDVQQLDCDFLVFSAHKMFGPTGMGVLYGKRELLDSMPPYQGGGEMIESVSFAGTVYNKLPYKFEAGTPNIAGAIGMGAAVDFIQGLDRQAADAHEKQLLQSAELALNNLGGFRLVGCSPNKVAVMSFVADFAHPQDIGMILDQQGIAVRTGNHCAQPIMDQYGLPGTVRASFSLYNTQADIEALMQGLEKAKMFLA</sequence>
<dbReference type="InterPro" id="IPR015424">
    <property type="entry name" value="PyrdxlP-dep_Trfase"/>
</dbReference>
<dbReference type="GO" id="GO:0031071">
    <property type="term" value="F:cysteine desulfurase activity"/>
    <property type="evidence" value="ECO:0007669"/>
    <property type="project" value="UniProtKB-UniRule"/>
</dbReference>
<evidence type="ECO:0000256" key="4">
    <source>
        <dbReference type="ARBA" id="ARBA00022679"/>
    </source>
</evidence>
<dbReference type="EC" id="2.8.1.7" evidence="8"/>
<dbReference type="InterPro" id="IPR015422">
    <property type="entry name" value="PyrdxlP-dep_Trfase_small"/>
</dbReference>
<keyword evidence="5 8" id="KW-0663">Pyridoxal phosphate</keyword>